<dbReference type="AlphaFoldDB" id="A0A5J4TW84"/>
<gene>
    <name evidence="2" type="ORF">EZS28_041757</name>
</gene>
<dbReference type="EMBL" id="SNRW01023818">
    <property type="protein sequence ID" value="KAA6362716.1"/>
    <property type="molecule type" value="Genomic_DNA"/>
</dbReference>
<feature type="region of interest" description="Disordered" evidence="1">
    <location>
        <begin position="1"/>
        <end position="26"/>
    </location>
</feature>
<organism evidence="2 3">
    <name type="scientific">Streblomastix strix</name>
    <dbReference type="NCBI Taxonomy" id="222440"/>
    <lineage>
        <taxon>Eukaryota</taxon>
        <taxon>Metamonada</taxon>
        <taxon>Preaxostyla</taxon>
        <taxon>Oxymonadida</taxon>
        <taxon>Streblomastigidae</taxon>
        <taxon>Streblomastix</taxon>
    </lineage>
</organism>
<comment type="caution">
    <text evidence="2">The sequence shown here is derived from an EMBL/GenBank/DDBJ whole genome shotgun (WGS) entry which is preliminary data.</text>
</comment>
<protein>
    <submittedName>
        <fullName evidence="2">Uncharacterized protein</fullName>
    </submittedName>
</protein>
<proteinExistence type="predicted"/>
<feature type="compositionally biased region" description="Basic and acidic residues" evidence="1">
    <location>
        <begin position="16"/>
        <end position="26"/>
    </location>
</feature>
<dbReference type="Proteomes" id="UP000324800">
    <property type="component" value="Unassembled WGS sequence"/>
</dbReference>
<evidence type="ECO:0000256" key="1">
    <source>
        <dbReference type="SAM" id="MobiDB-lite"/>
    </source>
</evidence>
<sequence length="69" mass="8060">MEHHQRHQVNQSYYDSNERDDTENDHLFRARAEITFEDFIDAMDGNSEDNSNYVAAPVPQSTEDDNLDV</sequence>
<accession>A0A5J4TW84</accession>
<evidence type="ECO:0000313" key="3">
    <source>
        <dbReference type="Proteomes" id="UP000324800"/>
    </source>
</evidence>
<name>A0A5J4TW84_9EUKA</name>
<reference evidence="2 3" key="1">
    <citation type="submission" date="2019-03" db="EMBL/GenBank/DDBJ databases">
        <title>Single cell metagenomics reveals metabolic interactions within the superorganism composed of flagellate Streblomastix strix and complex community of Bacteroidetes bacteria on its surface.</title>
        <authorList>
            <person name="Treitli S.C."/>
            <person name="Kolisko M."/>
            <person name="Husnik F."/>
            <person name="Keeling P."/>
            <person name="Hampl V."/>
        </authorList>
    </citation>
    <scope>NUCLEOTIDE SEQUENCE [LARGE SCALE GENOMIC DNA]</scope>
    <source>
        <strain evidence="2">ST1C</strain>
    </source>
</reference>
<feature type="region of interest" description="Disordered" evidence="1">
    <location>
        <begin position="41"/>
        <end position="69"/>
    </location>
</feature>
<evidence type="ECO:0000313" key="2">
    <source>
        <dbReference type="EMBL" id="KAA6362716.1"/>
    </source>
</evidence>